<dbReference type="InterPro" id="IPR014004">
    <property type="entry name" value="Transpt-assoc_nodulatn_dom_bac"/>
</dbReference>
<feature type="compositionally biased region" description="Basic and acidic residues" evidence="1">
    <location>
        <begin position="275"/>
        <end position="286"/>
    </location>
</feature>
<feature type="compositionally biased region" description="Polar residues" evidence="1">
    <location>
        <begin position="362"/>
        <end position="373"/>
    </location>
</feature>
<proteinExistence type="predicted"/>
<accession>A0A1W1VRS9</accession>
<feature type="compositionally biased region" description="Polar residues" evidence="1">
    <location>
        <begin position="130"/>
        <end position="147"/>
    </location>
</feature>
<evidence type="ECO:0000256" key="1">
    <source>
        <dbReference type="SAM" id="MobiDB-lite"/>
    </source>
</evidence>
<feature type="domain" description="BON" evidence="2">
    <location>
        <begin position="277"/>
        <end position="345"/>
    </location>
</feature>
<feature type="compositionally biased region" description="Polar residues" evidence="1">
    <location>
        <begin position="388"/>
        <end position="423"/>
    </location>
</feature>
<feature type="region of interest" description="Disordered" evidence="1">
    <location>
        <begin position="339"/>
        <end position="423"/>
    </location>
</feature>
<dbReference type="InterPro" id="IPR007055">
    <property type="entry name" value="BON_dom"/>
</dbReference>
<name>A0A1W1VRS9_9DEIO</name>
<dbReference type="AlphaFoldDB" id="A0A1W1VRS9"/>
<dbReference type="InterPro" id="IPR051686">
    <property type="entry name" value="Lipoprotein_DolP"/>
</dbReference>
<dbReference type="SMART" id="SM00749">
    <property type="entry name" value="BON"/>
    <property type="match status" value="1"/>
</dbReference>
<dbReference type="PANTHER" id="PTHR34606">
    <property type="entry name" value="BON DOMAIN-CONTAINING PROTEIN"/>
    <property type="match status" value="1"/>
</dbReference>
<organism evidence="3 4">
    <name type="scientific">Deinococcus hopiensis KR-140</name>
    <dbReference type="NCBI Taxonomy" id="695939"/>
    <lineage>
        <taxon>Bacteria</taxon>
        <taxon>Thermotogati</taxon>
        <taxon>Deinococcota</taxon>
        <taxon>Deinococci</taxon>
        <taxon>Deinococcales</taxon>
        <taxon>Deinococcaceae</taxon>
        <taxon>Deinococcus</taxon>
    </lineage>
</organism>
<dbReference type="PANTHER" id="PTHR34606:SF15">
    <property type="entry name" value="BON DOMAIN-CONTAINING PROTEIN"/>
    <property type="match status" value="1"/>
</dbReference>
<gene>
    <name evidence="3" type="ORF">SAMN00790413_03073</name>
</gene>
<dbReference type="STRING" id="695939.SAMN00790413_03073"/>
<sequence length="423" mass="45141">MTRYRDDRRDDRYDDRGTQEGQYGRDDAQRGSFDRGDMGRGGIDRDDRSVRSGYGTQGYSGPKDDRQSSFSGNDRYGDPPYGQSGQSYGQDRMTQGSAQGGQGYGQSQGYRGQGYSGGDQMGQGVRGYPQNHQGQSHGYQAGFQNDSGGQFQLQGQGYGQGPDMSGQSVPGQGSYSQQYGQPYGQQGNTQVYTVRKQGMGGGQGQYSAGQMDGQYQGQQYQGGPPQQEGQFGEMSGTGSSFGQGQSYGQRGYGQQSGQSDFSTGSHRGKGPKGYQRSDDRVREMVSDALEDDHYLDASNIEVQVQGGEVTLMGTVTDRQQKRRAEDCLEGIRGVRDVHNQLRVQGQGQGQGQLGQSSVSSSFTQTNRAEQTGTPGAGGTVDRSGSVGYASSSDTPAGSLGSSVDSPHAESTTTTTAEQSGENR</sequence>
<feature type="compositionally biased region" description="Low complexity" evidence="1">
    <location>
        <begin position="205"/>
        <end position="259"/>
    </location>
</feature>
<protein>
    <submittedName>
        <fullName evidence="3">Predicted periplasmic or secreted lipoprotein</fullName>
    </submittedName>
</protein>
<feature type="region of interest" description="Disordered" evidence="1">
    <location>
        <begin position="1"/>
        <end position="286"/>
    </location>
</feature>
<feature type="compositionally biased region" description="Gly residues" evidence="1">
    <location>
        <begin position="98"/>
        <end position="125"/>
    </location>
</feature>
<feature type="compositionally biased region" description="Low complexity" evidence="1">
    <location>
        <begin position="165"/>
        <end position="187"/>
    </location>
</feature>
<dbReference type="EMBL" id="FWWU01000009">
    <property type="protein sequence ID" value="SMB95920.1"/>
    <property type="molecule type" value="Genomic_DNA"/>
</dbReference>
<dbReference type="RefSeq" id="WP_245808525.1">
    <property type="nucleotide sequence ID" value="NZ_FWWU01000009.1"/>
</dbReference>
<evidence type="ECO:0000313" key="3">
    <source>
        <dbReference type="EMBL" id="SMB95920.1"/>
    </source>
</evidence>
<keyword evidence="3" id="KW-0449">Lipoprotein</keyword>
<feature type="compositionally biased region" description="Basic and acidic residues" evidence="1">
    <location>
        <begin position="1"/>
        <end position="50"/>
    </location>
</feature>
<evidence type="ECO:0000313" key="4">
    <source>
        <dbReference type="Proteomes" id="UP000192582"/>
    </source>
</evidence>
<keyword evidence="4" id="KW-1185">Reference proteome</keyword>
<dbReference type="Proteomes" id="UP000192582">
    <property type="component" value="Unassembled WGS sequence"/>
</dbReference>
<reference evidence="3 4" key="1">
    <citation type="submission" date="2017-04" db="EMBL/GenBank/DDBJ databases">
        <authorList>
            <person name="Afonso C.L."/>
            <person name="Miller P.J."/>
            <person name="Scott M.A."/>
            <person name="Spackman E."/>
            <person name="Goraichik I."/>
            <person name="Dimitrov K.M."/>
            <person name="Suarez D.L."/>
            <person name="Swayne D.E."/>
        </authorList>
    </citation>
    <scope>NUCLEOTIDE SEQUENCE [LARGE SCALE GENOMIC DNA]</scope>
    <source>
        <strain evidence="3 4">KR-140</strain>
    </source>
</reference>
<dbReference type="Gene3D" id="3.30.1340.30">
    <property type="match status" value="1"/>
</dbReference>
<dbReference type="PROSITE" id="PS50914">
    <property type="entry name" value="BON"/>
    <property type="match status" value="1"/>
</dbReference>
<feature type="compositionally biased region" description="Polar residues" evidence="1">
    <location>
        <begin position="83"/>
        <end position="94"/>
    </location>
</feature>
<evidence type="ECO:0000259" key="2">
    <source>
        <dbReference type="PROSITE" id="PS50914"/>
    </source>
</evidence>
<dbReference type="Pfam" id="PF04972">
    <property type="entry name" value="BON"/>
    <property type="match status" value="1"/>
</dbReference>